<keyword evidence="3" id="KW-0238">DNA-binding</keyword>
<dbReference type="InterPro" id="IPR044946">
    <property type="entry name" value="Restrct_endonuc_typeI_TRD_sf"/>
</dbReference>
<dbReference type="PANTHER" id="PTHR30408">
    <property type="entry name" value="TYPE-1 RESTRICTION ENZYME ECOKI SPECIFICITY PROTEIN"/>
    <property type="match status" value="1"/>
</dbReference>
<evidence type="ECO:0000256" key="1">
    <source>
        <dbReference type="ARBA" id="ARBA00010923"/>
    </source>
</evidence>
<comment type="similarity">
    <text evidence="1">Belongs to the type-I restriction system S methylase family.</text>
</comment>
<dbReference type="EMBL" id="SJPJ01000001">
    <property type="protein sequence ID" value="TWT80647.1"/>
    <property type="molecule type" value="Genomic_DNA"/>
</dbReference>
<dbReference type="InterPro" id="IPR052021">
    <property type="entry name" value="Type-I_RS_S_subunit"/>
</dbReference>
<proteinExistence type="inferred from homology"/>
<comment type="caution">
    <text evidence="5">The sequence shown here is derived from an EMBL/GenBank/DDBJ whole genome shotgun (WGS) entry which is preliminary data.</text>
</comment>
<keyword evidence="6" id="KW-1185">Reference proteome</keyword>
<evidence type="ECO:0000256" key="2">
    <source>
        <dbReference type="ARBA" id="ARBA00022747"/>
    </source>
</evidence>
<evidence type="ECO:0000259" key="4">
    <source>
        <dbReference type="Pfam" id="PF01420"/>
    </source>
</evidence>
<evidence type="ECO:0000313" key="6">
    <source>
        <dbReference type="Proteomes" id="UP000315010"/>
    </source>
</evidence>
<dbReference type="SUPFAM" id="SSF116734">
    <property type="entry name" value="DNA methylase specificity domain"/>
    <property type="match status" value="2"/>
</dbReference>
<dbReference type="Gene3D" id="3.90.220.20">
    <property type="entry name" value="DNA methylase specificity domains"/>
    <property type="match status" value="2"/>
</dbReference>
<name>A0A5C5Z197_9BACT</name>
<keyword evidence="2" id="KW-0680">Restriction system</keyword>
<gene>
    <name evidence="5" type="primary">hsdS_1</name>
    <name evidence="5" type="ORF">CA13_20920</name>
</gene>
<accession>A0A5C5Z197</accession>
<protein>
    <submittedName>
        <fullName evidence="5">Type-1 restriction enzyme EcoKI specificity protein</fullName>
    </submittedName>
</protein>
<organism evidence="5 6">
    <name type="scientific">Novipirellula herctigrandis</name>
    <dbReference type="NCBI Taxonomy" id="2527986"/>
    <lineage>
        <taxon>Bacteria</taxon>
        <taxon>Pseudomonadati</taxon>
        <taxon>Planctomycetota</taxon>
        <taxon>Planctomycetia</taxon>
        <taxon>Pirellulales</taxon>
        <taxon>Pirellulaceae</taxon>
        <taxon>Novipirellula</taxon>
    </lineage>
</organism>
<evidence type="ECO:0000256" key="3">
    <source>
        <dbReference type="ARBA" id="ARBA00023125"/>
    </source>
</evidence>
<dbReference type="AlphaFoldDB" id="A0A5C5Z197"/>
<dbReference type="CDD" id="cd17517">
    <property type="entry name" value="RMtype1_S_EcoKI_StySPI-TRD2-CR2_like"/>
    <property type="match status" value="2"/>
</dbReference>
<dbReference type="GO" id="GO:0009307">
    <property type="term" value="P:DNA restriction-modification system"/>
    <property type="evidence" value="ECO:0007669"/>
    <property type="project" value="UniProtKB-KW"/>
</dbReference>
<dbReference type="PANTHER" id="PTHR30408:SF12">
    <property type="entry name" value="TYPE I RESTRICTION ENZYME MJAVIII SPECIFICITY SUBUNIT"/>
    <property type="match status" value="1"/>
</dbReference>
<dbReference type="RefSeq" id="WP_146395821.1">
    <property type="nucleotide sequence ID" value="NZ_SJPJ01000001.1"/>
</dbReference>
<feature type="domain" description="Type I restriction modification DNA specificity" evidence="4">
    <location>
        <begin position="208"/>
        <end position="371"/>
    </location>
</feature>
<dbReference type="Proteomes" id="UP000315010">
    <property type="component" value="Unassembled WGS sequence"/>
</dbReference>
<evidence type="ECO:0000313" key="5">
    <source>
        <dbReference type="EMBL" id="TWT80647.1"/>
    </source>
</evidence>
<dbReference type="GO" id="GO:0003677">
    <property type="term" value="F:DNA binding"/>
    <property type="evidence" value="ECO:0007669"/>
    <property type="project" value="UniProtKB-KW"/>
</dbReference>
<dbReference type="OrthoDB" id="9811611at2"/>
<dbReference type="InterPro" id="IPR000055">
    <property type="entry name" value="Restrct_endonuc_typeI_TRD"/>
</dbReference>
<feature type="domain" description="Type I restriction modification DNA specificity" evidence="4">
    <location>
        <begin position="24"/>
        <end position="172"/>
    </location>
</feature>
<dbReference type="Pfam" id="PF01420">
    <property type="entry name" value="Methylase_S"/>
    <property type="match status" value="2"/>
</dbReference>
<sequence>MNDRENVALSELLATDFDGTWGKEAEANEGTPVIRSTNMRGGRLDLSTASRRVLSRDTVARKKLLAGDILVNKSSGSAHLVGASVLFDHEGDEDYVCSNFIRCLRADRTRIDSEYLYLALQSPQFKEQVFGAQRTTSGLRNLKISEFKNGVLPLPPKTEQHRIVRRVTECLSQVEEIAILRENLIKEGDALLPSMLNETFVSLEASYKTAEIGELALETRYGTSSKCDYDETNTPVLRIPNVARGFVNFCNLKYCGLSNSDLEKLALRQGDLLFVRTNGSRDLVGRCAVFDGGTNDTYAFASYLIRVRLDTQKMRPEFLAFFLNSTRGRVELDQRRRTSAGQYNINSTNLRSIAVPTPPLSVQDEVVEELESRQSTVSALQVAHTETSSQESALRDAILRKAFAGEL</sequence>
<reference evidence="5 6" key="1">
    <citation type="submission" date="2019-02" db="EMBL/GenBank/DDBJ databases">
        <title>Deep-cultivation of Planctomycetes and their phenomic and genomic characterization uncovers novel biology.</title>
        <authorList>
            <person name="Wiegand S."/>
            <person name="Jogler M."/>
            <person name="Boedeker C."/>
            <person name="Pinto D."/>
            <person name="Vollmers J."/>
            <person name="Rivas-Marin E."/>
            <person name="Kohn T."/>
            <person name="Peeters S.H."/>
            <person name="Heuer A."/>
            <person name="Rast P."/>
            <person name="Oberbeckmann S."/>
            <person name="Bunk B."/>
            <person name="Jeske O."/>
            <person name="Meyerdierks A."/>
            <person name="Storesund J.E."/>
            <person name="Kallscheuer N."/>
            <person name="Luecker S."/>
            <person name="Lage O.M."/>
            <person name="Pohl T."/>
            <person name="Merkel B.J."/>
            <person name="Hornburger P."/>
            <person name="Mueller R.-W."/>
            <person name="Bruemmer F."/>
            <person name="Labrenz M."/>
            <person name="Spormann A.M."/>
            <person name="Op Den Camp H."/>
            <person name="Overmann J."/>
            <person name="Amann R."/>
            <person name="Jetten M.S.M."/>
            <person name="Mascher T."/>
            <person name="Medema M.H."/>
            <person name="Devos D.P."/>
            <person name="Kaster A.-K."/>
            <person name="Ovreas L."/>
            <person name="Rohde M."/>
            <person name="Galperin M.Y."/>
            <person name="Jogler C."/>
        </authorList>
    </citation>
    <scope>NUCLEOTIDE SEQUENCE [LARGE SCALE GENOMIC DNA]</scope>
    <source>
        <strain evidence="5 6">CA13</strain>
    </source>
</reference>